<keyword evidence="7" id="KW-0902">Two-component regulatory system</keyword>
<dbReference type="Gene3D" id="1.10.287.130">
    <property type="match status" value="1"/>
</dbReference>
<dbReference type="InterPro" id="IPR003594">
    <property type="entry name" value="HATPase_dom"/>
</dbReference>
<keyword evidence="8" id="KW-0472">Membrane</keyword>
<dbReference type="EC" id="2.7.13.3" evidence="3"/>
<feature type="transmembrane region" description="Helical" evidence="8">
    <location>
        <begin position="103"/>
        <end position="122"/>
    </location>
</feature>
<dbReference type="InterPro" id="IPR004358">
    <property type="entry name" value="Sig_transdc_His_kin-like_C"/>
</dbReference>
<evidence type="ECO:0000256" key="8">
    <source>
        <dbReference type="SAM" id="Phobius"/>
    </source>
</evidence>
<feature type="transmembrane region" description="Helical" evidence="8">
    <location>
        <begin position="81"/>
        <end position="96"/>
    </location>
</feature>
<dbReference type="InterPro" id="IPR003661">
    <property type="entry name" value="HisK_dim/P_dom"/>
</dbReference>
<dbReference type="SMART" id="SM00388">
    <property type="entry name" value="HisKA"/>
    <property type="match status" value="1"/>
</dbReference>
<dbReference type="FunFam" id="1.10.287.130:FF:000001">
    <property type="entry name" value="Two-component sensor histidine kinase"/>
    <property type="match status" value="1"/>
</dbReference>
<dbReference type="PANTHER" id="PTHR43547:SF2">
    <property type="entry name" value="HYBRID SIGNAL TRANSDUCTION HISTIDINE KINASE C"/>
    <property type="match status" value="1"/>
</dbReference>
<evidence type="ECO:0000256" key="2">
    <source>
        <dbReference type="ARBA" id="ARBA00004236"/>
    </source>
</evidence>
<dbReference type="Pfam" id="PF00512">
    <property type="entry name" value="HisKA"/>
    <property type="match status" value="1"/>
</dbReference>
<feature type="domain" description="Histidine kinase" evidence="9">
    <location>
        <begin position="322"/>
        <end position="525"/>
    </location>
</feature>
<dbReference type="SMART" id="SM00387">
    <property type="entry name" value="HATPase_c"/>
    <property type="match status" value="1"/>
</dbReference>
<comment type="subcellular location">
    <subcellularLocation>
        <location evidence="2">Cell membrane</location>
    </subcellularLocation>
</comment>
<keyword evidence="11" id="KW-1185">Reference proteome</keyword>
<dbReference type="SUPFAM" id="SSF47384">
    <property type="entry name" value="Homodimeric domain of signal transducing histidine kinase"/>
    <property type="match status" value="1"/>
</dbReference>
<dbReference type="EMBL" id="CP031165">
    <property type="protein sequence ID" value="AXV08705.1"/>
    <property type="molecule type" value="Genomic_DNA"/>
</dbReference>
<keyword evidence="6" id="KW-0418">Kinase</keyword>
<dbReference type="InterPro" id="IPR005467">
    <property type="entry name" value="His_kinase_dom"/>
</dbReference>
<dbReference type="KEGG" id="euz:DVS28_a4037"/>
<evidence type="ECO:0000256" key="6">
    <source>
        <dbReference type="ARBA" id="ARBA00022777"/>
    </source>
</evidence>
<accession>A0A346Y2K8</accession>
<dbReference type="GO" id="GO:0000155">
    <property type="term" value="F:phosphorelay sensor kinase activity"/>
    <property type="evidence" value="ECO:0007669"/>
    <property type="project" value="InterPro"/>
</dbReference>
<reference evidence="10 11" key="1">
    <citation type="submission" date="2018-09" db="EMBL/GenBank/DDBJ databases">
        <title>Complete genome sequence of Euzebya sp. DY32-46 isolated from seawater of Pacific Ocean.</title>
        <authorList>
            <person name="Xu L."/>
            <person name="Wu Y.-H."/>
            <person name="Xu X.-W."/>
        </authorList>
    </citation>
    <scope>NUCLEOTIDE SEQUENCE [LARGE SCALE GENOMIC DNA]</scope>
    <source>
        <strain evidence="10 11">DY32-46</strain>
    </source>
</reference>
<feature type="transmembrane region" description="Helical" evidence="8">
    <location>
        <begin position="20"/>
        <end position="41"/>
    </location>
</feature>
<gene>
    <name evidence="10" type="ORF">DVS28_a4037</name>
</gene>
<dbReference type="SUPFAM" id="SSF55874">
    <property type="entry name" value="ATPase domain of HSP90 chaperone/DNA topoisomerase II/histidine kinase"/>
    <property type="match status" value="1"/>
</dbReference>
<evidence type="ECO:0000256" key="4">
    <source>
        <dbReference type="ARBA" id="ARBA00022553"/>
    </source>
</evidence>
<dbReference type="AlphaFoldDB" id="A0A346Y2K8"/>
<protein>
    <recommendedName>
        <fullName evidence="3">histidine kinase</fullName>
        <ecNumber evidence="3">2.7.13.3</ecNumber>
    </recommendedName>
</protein>
<dbReference type="GO" id="GO:0005886">
    <property type="term" value="C:plasma membrane"/>
    <property type="evidence" value="ECO:0007669"/>
    <property type="project" value="UniProtKB-SubCell"/>
</dbReference>
<keyword evidence="5" id="KW-0808">Transferase</keyword>
<comment type="catalytic activity">
    <reaction evidence="1">
        <text>ATP + protein L-histidine = ADP + protein N-phospho-L-histidine.</text>
        <dbReference type="EC" id="2.7.13.3"/>
    </reaction>
</comment>
<organism evidence="10 11">
    <name type="scientific">Euzebya pacifica</name>
    <dbReference type="NCBI Taxonomy" id="1608957"/>
    <lineage>
        <taxon>Bacteria</taxon>
        <taxon>Bacillati</taxon>
        <taxon>Actinomycetota</taxon>
        <taxon>Nitriliruptoria</taxon>
        <taxon>Euzebyales</taxon>
    </lineage>
</organism>
<evidence type="ECO:0000256" key="5">
    <source>
        <dbReference type="ARBA" id="ARBA00022679"/>
    </source>
</evidence>
<sequence>MRWSAAALAAGQILVGGPVAAAPTVVIIALLAVVGLGVAVADRRLNTAVAWRQVSAVLMAVDLLATLGLVLAGLLQGNDELWVLLVLVVLAAALRYRIRGALAVALGAGLANGLLELLVNGGEPGPVIVGRLLVLLVVGGFAGSIARELDVERRLYQRMAEASQDIVAKRDEDAILGALARHVKDALDGSRATVHRYTLAGWEEVQLPDVLSVGSADGGPPLLTDEEGGVSATLHRLTWQQGSGRQPNRLTLPIRLPERPAEYVVAVEVTGPRPSALAEGALLALAESSAVSLATRDLIRHQEASNRRLERLEALRTRFVATVAHDLRSPLTTVKGVARILRGRREQVAPEQVDAMLASVERQANRLNRLADDLLDAARLDSDALELKLTDVAIDDILRSVVDDAGDEVELLGTPGLVVEADGPRLERVVWNLVTNALKYGRPPVHLCAETDGDQLTISVRDHGRGLGPEQVENLFQDFAGSGDPDSVGLGLAIVWELVEAHGGRVEYRPADPGADFVISIPRERTPGGSDR</sequence>
<dbReference type="InterPro" id="IPR036097">
    <property type="entry name" value="HisK_dim/P_sf"/>
</dbReference>
<evidence type="ECO:0000313" key="11">
    <source>
        <dbReference type="Proteomes" id="UP000264006"/>
    </source>
</evidence>
<keyword evidence="8" id="KW-0812">Transmembrane</keyword>
<dbReference type="Proteomes" id="UP000264006">
    <property type="component" value="Chromosome"/>
</dbReference>
<dbReference type="CDD" id="cd00082">
    <property type="entry name" value="HisKA"/>
    <property type="match status" value="1"/>
</dbReference>
<dbReference type="PRINTS" id="PR00344">
    <property type="entry name" value="BCTRLSENSOR"/>
</dbReference>
<dbReference type="PROSITE" id="PS50109">
    <property type="entry name" value="HIS_KIN"/>
    <property type="match status" value="1"/>
</dbReference>
<evidence type="ECO:0000256" key="3">
    <source>
        <dbReference type="ARBA" id="ARBA00012438"/>
    </source>
</evidence>
<evidence type="ECO:0000256" key="7">
    <source>
        <dbReference type="ARBA" id="ARBA00023012"/>
    </source>
</evidence>
<name>A0A346Y2K8_9ACTN</name>
<dbReference type="CDD" id="cd00075">
    <property type="entry name" value="HATPase"/>
    <property type="match status" value="1"/>
</dbReference>
<feature type="transmembrane region" description="Helical" evidence="8">
    <location>
        <begin position="128"/>
        <end position="149"/>
    </location>
</feature>
<dbReference type="OrthoDB" id="9757990at2"/>
<dbReference type="InterPro" id="IPR036890">
    <property type="entry name" value="HATPase_C_sf"/>
</dbReference>
<evidence type="ECO:0000313" key="10">
    <source>
        <dbReference type="EMBL" id="AXV08705.1"/>
    </source>
</evidence>
<feature type="transmembrane region" description="Helical" evidence="8">
    <location>
        <begin position="53"/>
        <end position="75"/>
    </location>
</feature>
<dbReference type="Gene3D" id="3.30.565.10">
    <property type="entry name" value="Histidine kinase-like ATPase, C-terminal domain"/>
    <property type="match status" value="1"/>
</dbReference>
<keyword evidence="8" id="KW-1133">Transmembrane helix</keyword>
<evidence type="ECO:0000256" key="1">
    <source>
        <dbReference type="ARBA" id="ARBA00000085"/>
    </source>
</evidence>
<dbReference type="Pfam" id="PF02518">
    <property type="entry name" value="HATPase_c"/>
    <property type="match status" value="1"/>
</dbReference>
<proteinExistence type="predicted"/>
<dbReference type="PANTHER" id="PTHR43547">
    <property type="entry name" value="TWO-COMPONENT HISTIDINE KINASE"/>
    <property type="match status" value="1"/>
</dbReference>
<keyword evidence="4" id="KW-0597">Phosphoprotein</keyword>
<evidence type="ECO:0000259" key="9">
    <source>
        <dbReference type="PROSITE" id="PS50109"/>
    </source>
</evidence>